<dbReference type="RefSeq" id="XP_014156797.1">
    <property type="nucleotide sequence ID" value="XM_014301322.1"/>
</dbReference>
<dbReference type="GeneID" id="25905342"/>
<proteinExistence type="predicted"/>
<keyword evidence="2" id="KW-1185">Reference proteome</keyword>
<sequence length="266" mass="28521">MGGAVLSATESNLHASDIRTLDTESFSKRIISGGFDGQLYITALERSGQSSGHVLSKYNSSAMDSANISTGTILRQRRFPSVISSVSLFSGGQTGAVTTDNGSVMLIDTRSPRLIAFQYDEKVTTFGERKAPLYTHVFSSDAQAYLGYDGGEIRILDTRVGDIVGRRKDSVLKAIGDLSLSANGSLCATGYGGVSFSNASASNLDWERQSSHCHVSTDAMGGLETTSGAWLELENGKSQFFVADDCGHLSVFNDPYEQIVSPDRHY</sequence>
<dbReference type="Gene3D" id="2.130.10.10">
    <property type="entry name" value="YVTN repeat-like/Quinoprotein amine dehydrogenase"/>
    <property type="match status" value="1"/>
</dbReference>
<dbReference type="OrthoDB" id="167133at2759"/>
<dbReference type="InterPro" id="IPR036322">
    <property type="entry name" value="WD40_repeat_dom_sf"/>
</dbReference>
<dbReference type="AlphaFoldDB" id="A0A0L0G1B8"/>
<accession>A0A0L0G1B8</accession>
<dbReference type="InterPro" id="IPR015943">
    <property type="entry name" value="WD40/YVTN_repeat-like_dom_sf"/>
</dbReference>
<organism evidence="1 2">
    <name type="scientific">Sphaeroforma arctica JP610</name>
    <dbReference type="NCBI Taxonomy" id="667725"/>
    <lineage>
        <taxon>Eukaryota</taxon>
        <taxon>Ichthyosporea</taxon>
        <taxon>Ichthyophonida</taxon>
        <taxon>Sphaeroforma</taxon>
    </lineage>
</organism>
<evidence type="ECO:0000313" key="1">
    <source>
        <dbReference type="EMBL" id="KNC82895.1"/>
    </source>
</evidence>
<dbReference type="SUPFAM" id="SSF50978">
    <property type="entry name" value="WD40 repeat-like"/>
    <property type="match status" value="1"/>
</dbReference>
<gene>
    <name evidence="1" type="ORF">SARC_04838</name>
</gene>
<name>A0A0L0G1B8_9EUKA</name>
<evidence type="ECO:0000313" key="2">
    <source>
        <dbReference type="Proteomes" id="UP000054560"/>
    </source>
</evidence>
<dbReference type="EMBL" id="KQ241882">
    <property type="protein sequence ID" value="KNC82895.1"/>
    <property type="molecule type" value="Genomic_DNA"/>
</dbReference>
<protein>
    <submittedName>
        <fullName evidence="1">Uncharacterized protein</fullName>
    </submittedName>
</protein>
<reference evidence="1 2" key="1">
    <citation type="submission" date="2011-02" db="EMBL/GenBank/DDBJ databases">
        <title>The Genome Sequence of Sphaeroforma arctica JP610.</title>
        <authorList>
            <consortium name="The Broad Institute Genome Sequencing Platform"/>
            <person name="Russ C."/>
            <person name="Cuomo C."/>
            <person name="Young S.K."/>
            <person name="Zeng Q."/>
            <person name="Gargeya S."/>
            <person name="Alvarado L."/>
            <person name="Berlin A."/>
            <person name="Chapman S.B."/>
            <person name="Chen Z."/>
            <person name="Freedman E."/>
            <person name="Gellesch M."/>
            <person name="Goldberg J."/>
            <person name="Griggs A."/>
            <person name="Gujja S."/>
            <person name="Heilman E."/>
            <person name="Heiman D."/>
            <person name="Howarth C."/>
            <person name="Mehta T."/>
            <person name="Neiman D."/>
            <person name="Pearson M."/>
            <person name="Roberts A."/>
            <person name="Saif S."/>
            <person name="Shea T."/>
            <person name="Shenoy N."/>
            <person name="Sisk P."/>
            <person name="Stolte C."/>
            <person name="Sykes S."/>
            <person name="White J."/>
            <person name="Yandava C."/>
            <person name="Burger G."/>
            <person name="Gray M.W."/>
            <person name="Holland P.W.H."/>
            <person name="King N."/>
            <person name="Lang F.B.F."/>
            <person name="Roger A.J."/>
            <person name="Ruiz-Trillo I."/>
            <person name="Haas B."/>
            <person name="Nusbaum C."/>
            <person name="Birren B."/>
        </authorList>
    </citation>
    <scope>NUCLEOTIDE SEQUENCE [LARGE SCALE GENOMIC DNA]</scope>
    <source>
        <strain evidence="1 2">JP610</strain>
    </source>
</reference>
<dbReference type="Proteomes" id="UP000054560">
    <property type="component" value="Unassembled WGS sequence"/>
</dbReference>